<feature type="transmembrane region" description="Helical" evidence="7">
    <location>
        <begin position="210"/>
        <end position="229"/>
    </location>
</feature>
<proteinExistence type="inferred from homology"/>
<dbReference type="InterPro" id="IPR037185">
    <property type="entry name" value="EmrE-like"/>
</dbReference>
<feature type="transmembrane region" description="Helical" evidence="7">
    <location>
        <begin position="271"/>
        <end position="292"/>
    </location>
</feature>
<evidence type="ECO:0000313" key="9">
    <source>
        <dbReference type="EMBL" id="SCM73668.1"/>
    </source>
</evidence>
<feature type="transmembrane region" description="Helical" evidence="7">
    <location>
        <begin position="69"/>
        <end position="90"/>
    </location>
</feature>
<keyword evidence="3 7" id="KW-0812">Transmembrane</keyword>
<feature type="transmembrane region" description="Helical" evidence="7">
    <location>
        <begin position="236"/>
        <end position="259"/>
    </location>
</feature>
<name>A0A212L814_9BACT</name>
<dbReference type="InterPro" id="IPR050638">
    <property type="entry name" value="AA-Vitamin_Transporters"/>
</dbReference>
<evidence type="ECO:0000256" key="1">
    <source>
        <dbReference type="ARBA" id="ARBA00004141"/>
    </source>
</evidence>
<comment type="subcellular location">
    <subcellularLocation>
        <location evidence="1">Membrane</location>
        <topology evidence="1">Multi-pass membrane protein</topology>
    </subcellularLocation>
</comment>
<dbReference type="SUPFAM" id="SSF103481">
    <property type="entry name" value="Multidrug resistance efflux transporter EmrE"/>
    <property type="match status" value="2"/>
</dbReference>
<feature type="transmembrane region" description="Helical" evidence="7">
    <location>
        <begin position="96"/>
        <end position="114"/>
    </location>
</feature>
<feature type="transmembrane region" description="Helical" evidence="7">
    <location>
        <begin position="150"/>
        <end position="173"/>
    </location>
</feature>
<evidence type="ECO:0000259" key="8">
    <source>
        <dbReference type="Pfam" id="PF00892"/>
    </source>
</evidence>
<feature type="transmembrane region" description="Helical" evidence="7">
    <location>
        <begin position="126"/>
        <end position="144"/>
    </location>
</feature>
<dbReference type="EMBL" id="FMJC01000002">
    <property type="protein sequence ID" value="SCM73668.1"/>
    <property type="molecule type" value="Genomic_DNA"/>
</dbReference>
<protein>
    <recommendedName>
        <fullName evidence="8">EamA domain-containing protein</fullName>
    </recommendedName>
</protein>
<sequence length="354" mass="37577">MLHTEDGLIAGQNRTPCALTGNSHMLQNNTEQGRSQPPAENRQASISEDKGQPPATAEARSGRRRWKRYAVGVFFSVIWSSAFIAGKVVVMEMGPFATLFYRFTLTVLVLLLFCGKKLLGPEGRQAMLPGLLLGLLNNVVYLGLNFSALRYLAASWVVIVVSCAPFMTMAMAALRGQESFDKRKLLGLTVAFAGVVVMVGITGLHEGAGLGLGMAIAATLSFSAGAVLFRGKYDALPLLALNFWMTLCGMLCFAPAAFMTPANPLHITWPALAALLWLVVVSLAGMALWLLLIRTQGPSMAASYNMLNPLSGLALSALLLGTAIGVQDVVGAAAIVAGLYVALRPGHAPQMAQK</sequence>
<evidence type="ECO:0000256" key="5">
    <source>
        <dbReference type="ARBA" id="ARBA00023136"/>
    </source>
</evidence>
<evidence type="ECO:0000256" key="4">
    <source>
        <dbReference type="ARBA" id="ARBA00022989"/>
    </source>
</evidence>
<evidence type="ECO:0000256" key="6">
    <source>
        <dbReference type="SAM" id="MobiDB-lite"/>
    </source>
</evidence>
<accession>A0A212L814</accession>
<evidence type="ECO:0000256" key="7">
    <source>
        <dbReference type="SAM" id="Phobius"/>
    </source>
</evidence>
<dbReference type="InterPro" id="IPR000620">
    <property type="entry name" value="EamA_dom"/>
</dbReference>
<evidence type="ECO:0000256" key="2">
    <source>
        <dbReference type="ARBA" id="ARBA00007362"/>
    </source>
</evidence>
<dbReference type="PANTHER" id="PTHR32322">
    <property type="entry name" value="INNER MEMBRANE TRANSPORTER"/>
    <property type="match status" value="1"/>
</dbReference>
<feature type="region of interest" description="Disordered" evidence="6">
    <location>
        <begin position="13"/>
        <end position="60"/>
    </location>
</feature>
<dbReference type="PANTHER" id="PTHR32322:SF2">
    <property type="entry name" value="EAMA DOMAIN-CONTAINING PROTEIN"/>
    <property type="match status" value="1"/>
</dbReference>
<feature type="transmembrane region" description="Helical" evidence="7">
    <location>
        <begin position="313"/>
        <end position="343"/>
    </location>
</feature>
<dbReference type="GO" id="GO:0016020">
    <property type="term" value="C:membrane"/>
    <property type="evidence" value="ECO:0007669"/>
    <property type="project" value="UniProtKB-SubCell"/>
</dbReference>
<dbReference type="Pfam" id="PF00892">
    <property type="entry name" value="EamA"/>
    <property type="match status" value="2"/>
</dbReference>
<keyword evidence="4 7" id="KW-1133">Transmembrane helix</keyword>
<feature type="transmembrane region" description="Helical" evidence="7">
    <location>
        <begin position="185"/>
        <end position="204"/>
    </location>
</feature>
<feature type="domain" description="EamA" evidence="8">
    <location>
        <begin position="72"/>
        <end position="199"/>
    </location>
</feature>
<comment type="similarity">
    <text evidence="2">Belongs to the EamA transporter family.</text>
</comment>
<keyword evidence="5 7" id="KW-0472">Membrane</keyword>
<feature type="compositionally biased region" description="Polar residues" evidence="6">
    <location>
        <begin position="13"/>
        <end position="35"/>
    </location>
</feature>
<evidence type="ECO:0000256" key="3">
    <source>
        <dbReference type="ARBA" id="ARBA00022692"/>
    </source>
</evidence>
<feature type="domain" description="EamA" evidence="8">
    <location>
        <begin position="210"/>
        <end position="343"/>
    </location>
</feature>
<reference evidence="9" key="1">
    <citation type="submission" date="2016-08" db="EMBL/GenBank/DDBJ databases">
        <authorList>
            <person name="Seilhamer J.J."/>
        </authorList>
    </citation>
    <scope>NUCLEOTIDE SEQUENCE</scope>
    <source>
        <strain evidence="9">86-1</strain>
    </source>
</reference>
<organism evidence="9">
    <name type="scientific">uncultured Desulfovibrio sp</name>
    <dbReference type="NCBI Taxonomy" id="167968"/>
    <lineage>
        <taxon>Bacteria</taxon>
        <taxon>Pseudomonadati</taxon>
        <taxon>Thermodesulfobacteriota</taxon>
        <taxon>Desulfovibrionia</taxon>
        <taxon>Desulfovibrionales</taxon>
        <taxon>Desulfovibrionaceae</taxon>
        <taxon>Desulfovibrio</taxon>
        <taxon>environmental samples</taxon>
    </lineage>
</organism>
<dbReference type="AlphaFoldDB" id="A0A212L814"/>
<gene>
    <name evidence="9" type="ORF">KL86DES1_21449</name>
</gene>